<sequence length="349" mass="38181">MGTEGSPYTDHSPGAERGAKKQKKRRADAFSSCHPAVNFVYFLVVLLTTVLMTHPVLLGISFAGALCYAGRLRGWRPVLKFNILYSIPAMILVALINPLFNHYGVTFLFYLKTGPVTVEAIVYGVVLSSMLFISILWFSCCNVVMTTDKFVYLFGRVIPALSLVLSMVFRFVPRFHAQAKIIRNGQKAVGRDAGSGNLIQRIRHSITILSVLITWALENAIDTSDSMQSRGYGLHGRTAFSIFRFDVRDGMACGVLGASMAVFLLGASQGVTTAVYNPYISIGGWPLTPAGVLCFAAWAVICFFPSVLGAVEDARFASLARKARLERHLPWYLQDPVQHGKESSAPTAG</sequence>
<name>A0A7X2P6Y0_9FIRM</name>
<reference evidence="7 8" key="1">
    <citation type="submission" date="2019-08" db="EMBL/GenBank/DDBJ databases">
        <title>In-depth cultivation of the pig gut microbiome towards novel bacterial diversity and tailored functional studies.</title>
        <authorList>
            <person name="Wylensek D."/>
            <person name="Hitch T.C.A."/>
            <person name="Clavel T."/>
        </authorList>
    </citation>
    <scope>NUCLEOTIDE SEQUENCE [LARGE SCALE GENOMIC DNA]</scope>
    <source>
        <strain evidence="7 8">Oil+RF-744-WCA-WT-13</strain>
    </source>
</reference>
<dbReference type="GO" id="GO:0005886">
    <property type="term" value="C:plasma membrane"/>
    <property type="evidence" value="ECO:0007669"/>
    <property type="project" value="UniProtKB-ARBA"/>
</dbReference>
<dbReference type="Proteomes" id="UP000466864">
    <property type="component" value="Unassembled WGS sequence"/>
</dbReference>
<feature type="transmembrane region" description="Helical" evidence="6">
    <location>
        <begin position="39"/>
        <end position="69"/>
    </location>
</feature>
<feature type="transmembrane region" description="Helical" evidence="6">
    <location>
        <begin position="150"/>
        <end position="172"/>
    </location>
</feature>
<evidence type="ECO:0000256" key="3">
    <source>
        <dbReference type="ARBA" id="ARBA00022989"/>
    </source>
</evidence>
<feature type="transmembrane region" description="Helical" evidence="6">
    <location>
        <begin position="290"/>
        <end position="311"/>
    </location>
</feature>
<keyword evidence="2 6" id="KW-0812">Transmembrane</keyword>
<dbReference type="Pfam" id="PF02361">
    <property type="entry name" value="CbiQ"/>
    <property type="match status" value="1"/>
</dbReference>
<accession>A0A7X2P6Y0</accession>
<gene>
    <name evidence="7" type="ORF">FYJ60_03385</name>
</gene>
<comment type="subcellular location">
    <subcellularLocation>
        <location evidence="1">Membrane</location>
        <topology evidence="1">Multi-pass membrane protein</topology>
    </subcellularLocation>
</comment>
<feature type="transmembrane region" description="Helical" evidence="6">
    <location>
        <begin position="250"/>
        <end position="270"/>
    </location>
</feature>
<evidence type="ECO:0000256" key="1">
    <source>
        <dbReference type="ARBA" id="ARBA00004141"/>
    </source>
</evidence>
<evidence type="ECO:0000256" key="2">
    <source>
        <dbReference type="ARBA" id="ARBA00022692"/>
    </source>
</evidence>
<proteinExistence type="predicted"/>
<keyword evidence="8" id="KW-1185">Reference proteome</keyword>
<evidence type="ECO:0000256" key="6">
    <source>
        <dbReference type="SAM" id="Phobius"/>
    </source>
</evidence>
<dbReference type="EMBL" id="VUMV01000002">
    <property type="protein sequence ID" value="MST81360.1"/>
    <property type="molecule type" value="Genomic_DNA"/>
</dbReference>
<protein>
    <submittedName>
        <fullName evidence="7">Energy-coupling factor transporter transmembrane protein EcfT</fullName>
    </submittedName>
</protein>
<feature type="transmembrane region" description="Helical" evidence="6">
    <location>
        <begin position="81"/>
        <end position="100"/>
    </location>
</feature>
<feature type="region of interest" description="Disordered" evidence="5">
    <location>
        <begin position="1"/>
        <end position="20"/>
    </location>
</feature>
<dbReference type="CDD" id="cd16914">
    <property type="entry name" value="EcfT"/>
    <property type="match status" value="1"/>
</dbReference>
<evidence type="ECO:0000313" key="7">
    <source>
        <dbReference type="EMBL" id="MST81360.1"/>
    </source>
</evidence>
<comment type="caution">
    <text evidence="7">The sequence shown here is derived from an EMBL/GenBank/DDBJ whole genome shotgun (WGS) entry which is preliminary data.</text>
</comment>
<evidence type="ECO:0000256" key="5">
    <source>
        <dbReference type="SAM" id="MobiDB-lite"/>
    </source>
</evidence>
<keyword evidence="3 6" id="KW-1133">Transmembrane helix</keyword>
<keyword evidence="4 6" id="KW-0472">Membrane</keyword>
<feature type="transmembrane region" description="Helical" evidence="6">
    <location>
        <begin position="120"/>
        <end position="138"/>
    </location>
</feature>
<evidence type="ECO:0000313" key="8">
    <source>
        <dbReference type="Proteomes" id="UP000466864"/>
    </source>
</evidence>
<dbReference type="AlphaFoldDB" id="A0A7X2P6Y0"/>
<dbReference type="InterPro" id="IPR003339">
    <property type="entry name" value="ABC/ECF_trnsptr_transmembrane"/>
</dbReference>
<evidence type="ECO:0000256" key="4">
    <source>
        <dbReference type="ARBA" id="ARBA00023136"/>
    </source>
</evidence>
<organism evidence="7 8">
    <name type="scientific">Bilifractor porci</name>
    <dbReference type="NCBI Taxonomy" id="2606636"/>
    <lineage>
        <taxon>Bacteria</taxon>
        <taxon>Bacillati</taxon>
        <taxon>Bacillota</taxon>
        <taxon>Clostridia</taxon>
        <taxon>Lachnospirales</taxon>
        <taxon>Lachnospiraceae</taxon>
        <taxon>Bilifractor</taxon>
    </lineage>
</organism>